<dbReference type="GO" id="GO:1990904">
    <property type="term" value="C:ribonucleoprotein complex"/>
    <property type="evidence" value="ECO:0007669"/>
    <property type="project" value="UniProtKB-KW"/>
</dbReference>
<dbReference type="GeneID" id="73904984"/>
<reference evidence="6 7" key="1">
    <citation type="journal article" date="2019" name="Int. J. Syst. Evol. Microbiol.">
        <title>The Global Catalogue of Microorganisms (GCM) 10K type strain sequencing project: providing services to taxonomists for standard genome sequencing and annotation.</title>
        <authorList>
            <consortium name="The Broad Institute Genomics Platform"/>
            <consortium name="The Broad Institute Genome Sequencing Center for Infectious Disease"/>
            <person name="Wu L."/>
            <person name="Ma J."/>
        </authorList>
    </citation>
    <scope>NUCLEOTIDE SEQUENCE [LARGE SCALE GENOMIC DNA]</scope>
    <source>
        <strain evidence="6 7">IBRC-M 10256</strain>
    </source>
</reference>
<dbReference type="RefSeq" id="WP_256532205.1">
    <property type="nucleotide sequence ID" value="NZ_CP101824.1"/>
</dbReference>
<dbReference type="InterPro" id="IPR001848">
    <property type="entry name" value="Ribosomal_uS10"/>
</dbReference>
<comment type="subunit">
    <text evidence="4">Part of the 30S ribosomal subunit.</text>
</comment>
<keyword evidence="2 4" id="KW-0689">Ribosomal protein</keyword>
<dbReference type="InterPro" id="IPR027486">
    <property type="entry name" value="Ribosomal_uS10_dom"/>
</dbReference>
<dbReference type="AlphaFoldDB" id="A0ABD5NJ40"/>
<dbReference type="SUPFAM" id="SSF54999">
    <property type="entry name" value="Ribosomal protein S10"/>
    <property type="match status" value="1"/>
</dbReference>
<gene>
    <name evidence="4" type="primary">rps10</name>
    <name evidence="6" type="ORF">ACFOUR_00515</name>
</gene>
<dbReference type="GO" id="GO:0005840">
    <property type="term" value="C:ribosome"/>
    <property type="evidence" value="ECO:0007669"/>
    <property type="project" value="UniProtKB-KW"/>
</dbReference>
<evidence type="ECO:0000256" key="2">
    <source>
        <dbReference type="ARBA" id="ARBA00022980"/>
    </source>
</evidence>
<dbReference type="GO" id="GO:0000049">
    <property type="term" value="F:tRNA binding"/>
    <property type="evidence" value="ECO:0007669"/>
    <property type="project" value="UniProtKB-UniRule"/>
</dbReference>
<dbReference type="HAMAP" id="MF_00508">
    <property type="entry name" value="Ribosomal_uS10"/>
    <property type="match status" value="1"/>
</dbReference>
<dbReference type="GO" id="GO:0006412">
    <property type="term" value="P:translation"/>
    <property type="evidence" value="ECO:0007669"/>
    <property type="project" value="UniProtKB-UniRule"/>
</dbReference>
<organism evidence="6 7">
    <name type="scientific">Halovivax cerinus</name>
    <dbReference type="NCBI Taxonomy" id="1487865"/>
    <lineage>
        <taxon>Archaea</taxon>
        <taxon>Methanobacteriati</taxon>
        <taxon>Methanobacteriota</taxon>
        <taxon>Stenosarchaea group</taxon>
        <taxon>Halobacteria</taxon>
        <taxon>Halobacteriales</taxon>
        <taxon>Natrialbaceae</taxon>
        <taxon>Halovivax</taxon>
    </lineage>
</organism>
<dbReference type="InterPro" id="IPR036838">
    <property type="entry name" value="Ribosomal_uS10_dom_sf"/>
</dbReference>
<sequence length="109" mass="12307">MTFVTSLTLQSGDRAALDGVVGDIKRTAERKGVALKGPHTHPPERFSIPQYQRLHADDDRRLEPWSYTVFTRELEIHGYQEFARSVAGRSLPDSVHVEIEIEQIHGAGR</sequence>
<protein>
    <recommendedName>
        <fullName evidence="4">Small ribosomal subunit protein uS10</fullName>
    </recommendedName>
</protein>
<comment type="caution">
    <text evidence="6">The sequence shown here is derived from an EMBL/GenBank/DDBJ whole genome shotgun (WGS) entry which is preliminary data.</text>
</comment>
<comment type="function">
    <text evidence="4">Involved in the binding of tRNA to the ribosomes.</text>
</comment>
<evidence type="ECO:0000256" key="3">
    <source>
        <dbReference type="ARBA" id="ARBA00023274"/>
    </source>
</evidence>
<evidence type="ECO:0000256" key="4">
    <source>
        <dbReference type="HAMAP-Rule" id="MF_00508"/>
    </source>
</evidence>
<accession>A0ABD5NJ40</accession>
<keyword evidence="3 4" id="KW-0687">Ribonucleoprotein</keyword>
<dbReference type="SMART" id="SM01403">
    <property type="entry name" value="Ribosomal_S10"/>
    <property type="match status" value="1"/>
</dbReference>
<name>A0ABD5NJ40_9EURY</name>
<feature type="domain" description="Small ribosomal subunit protein uS10" evidence="5">
    <location>
        <begin position="6"/>
        <end position="100"/>
    </location>
</feature>
<dbReference type="Proteomes" id="UP001595846">
    <property type="component" value="Unassembled WGS sequence"/>
</dbReference>
<evidence type="ECO:0000259" key="5">
    <source>
        <dbReference type="SMART" id="SM01403"/>
    </source>
</evidence>
<comment type="similarity">
    <text evidence="1 4">Belongs to the universal ribosomal protein uS10 family.</text>
</comment>
<keyword evidence="7" id="KW-1185">Reference proteome</keyword>
<evidence type="ECO:0000313" key="6">
    <source>
        <dbReference type="EMBL" id="MFC3956855.1"/>
    </source>
</evidence>
<dbReference type="Pfam" id="PF00338">
    <property type="entry name" value="Ribosomal_S10"/>
    <property type="match status" value="1"/>
</dbReference>
<proteinExistence type="inferred from homology"/>
<dbReference type="EMBL" id="JBHSAQ010000001">
    <property type="protein sequence ID" value="MFC3956855.1"/>
    <property type="molecule type" value="Genomic_DNA"/>
</dbReference>
<evidence type="ECO:0000256" key="1">
    <source>
        <dbReference type="ARBA" id="ARBA00007102"/>
    </source>
</evidence>
<evidence type="ECO:0000313" key="7">
    <source>
        <dbReference type="Proteomes" id="UP001595846"/>
    </source>
</evidence>
<dbReference type="Gene3D" id="3.30.70.600">
    <property type="entry name" value="Ribosomal protein S10 domain"/>
    <property type="match status" value="1"/>
</dbReference>